<organism evidence="2 4">
    <name type="scientific">Lasiodiplodia theobromae</name>
    <dbReference type="NCBI Taxonomy" id="45133"/>
    <lineage>
        <taxon>Eukaryota</taxon>
        <taxon>Fungi</taxon>
        <taxon>Dikarya</taxon>
        <taxon>Ascomycota</taxon>
        <taxon>Pezizomycotina</taxon>
        <taxon>Dothideomycetes</taxon>
        <taxon>Dothideomycetes incertae sedis</taxon>
        <taxon>Botryosphaeriales</taxon>
        <taxon>Botryosphaeriaceae</taxon>
        <taxon>Lasiodiplodia</taxon>
    </lineage>
</organism>
<reference evidence="2 4" key="3">
    <citation type="journal article" date="2019" name="Sci. Rep.">
        <title>A multi-omics analysis of the grapevine pathogen Lasiodiplodia theobromae reveals that temperature affects the expression of virulence- and pathogenicity-related genes.</title>
        <authorList>
            <person name="Felix C."/>
            <person name="Meneses R."/>
            <person name="Goncalves M.F.M."/>
            <person name="Tilleman L."/>
            <person name="Duarte A.S."/>
            <person name="Jorrin-Novo J.V."/>
            <person name="Van de Peer Y."/>
            <person name="Deforce D."/>
            <person name="Van Nieuwerburgh F."/>
            <person name="Esteves A.C."/>
            <person name="Alves A."/>
        </authorList>
    </citation>
    <scope>NUCLEOTIDE SEQUENCE [LARGE SCALE GENOMIC DNA]</scope>
    <source>
        <strain evidence="2 4">LA-SOL3</strain>
    </source>
</reference>
<name>A0A5N5DFG1_9PEZI</name>
<evidence type="ECO:0000313" key="4">
    <source>
        <dbReference type="Proteomes" id="UP000325902"/>
    </source>
</evidence>
<keyword evidence="4" id="KW-1185">Reference proteome</keyword>
<comment type="caution">
    <text evidence="2">The sequence shown here is derived from an EMBL/GenBank/DDBJ whole genome shotgun (WGS) entry which is preliminary data.</text>
</comment>
<reference evidence="3" key="2">
    <citation type="journal article" date="2018" name="DNA Res.">
        <title>Comparative genome and transcriptome analyses reveal adaptations to opportunistic infections in woody plant degrading pathogens of Botryosphaeriaceae.</title>
        <authorList>
            <person name="Yan J.Y."/>
            <person name="Zhao W.S."/>
            <person name="Chen Z."/>
            <person name="Xing Q.K."/>
            <person name="Zhang W."/>
            <person name="Chethana K.W.T."/>
            <person name="Xue M.F."/>
            <person name="Xu J.P."/>
            <person name="Phillips A.J.L."/>
            <person name="Wang Y."/>
            <person name="Liu J.H."/>
            <person name="Liu M."/>
            <person name="Zhou Y."/>
            <person name="Jayawardena R.S."/>
            <person name="Manawasinghe I.S."/>
            <person name="Huang J.B."/>
            <person name="Qiao G.H."/>
            <person name="Fu C.Y."/>
            <person name="Guo F.F."/>
            <person name="Dissanayake A.J."/>
            <person name="Peng Y.L."/>
            <person name="Hyde K.D."/>
            <person name="Li X.H."/>
        </authorList>
    </citation>
    <scope>NUCLEOTIDE SEQUENCE</scope>
    <source>
        <strain evidence="3">CSS-01s</strain>
    </source>
</reference>
<dbReference type="EMBL" id="VCHE01000024">
    <property type="protein sequence ID" value="KAB2576387.1"/>
    <property type="molecule type" value="Genomic_DNA"/>
</dbReference>
<dbReference type="Proteomes" id="UP000325902">
    <property type="component" value="Unassembled WGS sequence"/>
</dbReference>
<protein>
    <submittedName>
        <fullName evidence="2">Uncharacterized protein</fullName>
    </submittedName>
</protein>
<feature type="compositionally biased region" description="Low complexity" evidence="1">
    <location>
        <begin position="1"/>
        <end position="20"/>
    </location>
</feature>
<evidence type="ECO:0000313" key="2">
    <source>
        <dbReference type="EMBL" id="KAB2576387.1"/>
    </source>
</evidence>
<reference evidence="3" key="1">
    <citation type="submission" date="2016-08" db="EMBL/GenBank/DDBJ databases">
        <authorList>
            <person name="Yan J."/>
        </authorList>
    </citation>
    <scope>NUCLEOTIDE SEQUENCE</scope>
    <source>
        <strain evidence="3">CSS-01s</strain>
    </source>
</reference>
<sequence length="343" mass="37339">MSSANAMSSSGGASPASSDSTITAEAPKDMTLPVWGIIIPPSTQDWINAGFNVSFCINPATVKTWMVTEHGLVPIIKPGAEDMPADVKVATMQDLVEAFGLKYQAPSTSGLVYGDSHNHNISSASEVSTVIRDDRRTDNYNSPDCGMRNIQRFTPSPRQFNVPTGFAQHAQRAFTTHARPIRPLPPPLPIDTWPARQHSISSSAALARTPTSSIAQHPYLSLTPRTPCTIPLPDSAPSSAPLSAQHDYGYNHNYNYMQQQMTNTTAPLFPGPVVHSKTAACNTTKRASLEKFLLHVAYNVPSQPFCPGWTNKYTLEPMPAIFPRWTASADKELRLARPDVWGA</sequence>
<dbReference type="OrthoDB" id="3945752at2759"/>
<accession>A0A5N5DFG1</accession>
<evidence type="ECO:0000256" key="1">
    <source>
        <dbReference type="SAM" id="MobiDB-lite"/>
    </source>
</evidence>
<dbReference type="EMBL" id="MDYX01000024">
    <property type="protein sequence ID" value="KAF9629248.1"/>
    <property type="molecule type" value="Genomic_DNA"/>
</dbReference>
<dbReference type="AlphaFoldDB" id="A0A5N5DFG1"/>
<gene>
    <name evidence="3" type="ORF">BFW01_g10451</name>
    <name evidence="2" type="ORF">DBV05_g4938</name>
</gene>
<evidence type="ECO:0000313" key="3">
    <source>
        <dbReference type="EMBL" id="KAF9629248.1"/>
    </source>
</evidence>
<dbReference type="Proteomes" id="UP000627934">
    <property type="component" value="Unassembled WGS sequence"/>
</dbReference>
<feature type="region of interest" description="Disordered" evidence="1">
    <location>
        <begin position="1"/>
        <end position="21"/>
    </location>
</feature>
<proteinExistence type="predicted"/>